<dbReference type="Proteomes" id="UP001595868">
    <property type="component" value="Unassembled WGS sequence"/>
</dbReference>
<dbReference type="Pfam" id="PF13527">
    <property type="entry name" value="Acetyltransf_9"/>
    <property type="match status" value="1"/>
</dbReference>
<keyword evidence="2" id="KW-0808">Transferase</keyword>
<dbReference type="CDD" id="cd04301">
    <property type="entry name" value="NAT_SF"/>
    <property type="match status" value="1"/>
</dbReference>
<name>A0ABV8KVE4_9ACTN</name>
<dbReference type="RefSeq" id="WP_377552302.1">
    <property type="nucleotide sequence ID" value="NZ_JBHSBN010000034.1"/>
</dbReference>
<protein>
    <submittedName>
        <fullName evidence="2">Enhanced intracellular survival protein Eis</fullName>
        <ecNumber evidence="2">2.3.1.-</ecNumber>
    </submittedName>
</protein>
<dbReference type="SUPFAM" id="SSF55718">
    <property type="entry name" value="SCP-like"/>
    <property type="match status" value="1"/>
</dbReference>
<evidence type="ECO:0000313" key="2">
    <source>
        <dbReference type="EMBL" id="MFC4110140.1"/>
    </source>
</evidence>
<proteinExistence type="predicted"/>
<evidence type="ECO:0000259" key="1">
    <source>
        <dbReference type="PROSITE" id="PS51186"/>
    </source>
</evidence>
<dbReference type="InterPro" id="IPR016181">
    <property type="entry name" value="Acyl_CoA_acyltransferase"/>
</dbReference>
<comment type="caution">
    <text evidence="2">The sequence shown here is derived from an EMBL/GenBank/DDBJ whole genome shotgun (WGS) entry which is preliminary data.</text>
</comment>
<dbReference type="InterPro" id="IPR041380">
    <property type="entry name" value="Acetyltransf_17"/>
</dbReference>
<dbReference type="PANTHER" id="PTHR37817:SF1">
    <property type="entry name" value="N-ACETYLTRANSFERASE EIS"/>
    <property type="match status" value="1"/>
</dbReference>
<dbReference type="SUPFAM" id="SSF55729">
    <property type="entry name" value="Acyl-CoA N-acyltransferases (Nat)"/>
    <property type="match status" value="1"/>
</dbReference>
<accession>A0ABV8KVE4</accession>
<dbReference type="InterPro" id="IPR036527">
    <property type="entry name" value="SCP2_sterol-bd_dom_sf"/>
</dbReference>
<evidence type="ECO:0000313" key="3">
    <source>
        <dbReference type="Proteomes" id="UP001595868"/>
    </source>
</evidence>
<reference evidence="3" key="1">
    <citation type="journal article" date="2019" name="Int. J. Syst. Evol. Microbiol.">
        <title>The Global Catalogue of Microorganisms (GCM) 10K type strain sequencing project: providing services to taxonomists for standard genome sequencing and annotation.</title>
        <authorList>
            <consortium name="The Broad Institute Genomics Platform"/>
            <consortium name="The Broad Institute Genome Sequencing Center for Infectious Disease"/>
            <person name="Wu L."/>
            <person name="Ma J."/>
        </authorList>
    </citation>
    <scope>NUCLEOTIDE SEQUENCE [LARGE SCALE GENOMIC DNA]</scope>
    <source>
        <strain evidence="3">2902at01</strain>
    </source>
</reference>
<dbReference type="EMBL" id="JBHSBN010000034">
    <property type="protein sequence ID" value="MFC4110140.1"/>
    <property type="molecule type" value="Genomic_DNA"/>
</dbReference>
<dbReference type="InterPro" id="IPR000182">
    <property type="entry name" value="GNAT_dom"/>
</dbReference>
<dbReference type="EC" id="2.3.1.-" evidence="2"/>
<dbReference type="GO" id="GO:0016746">
    <property type="term" value="F:acyltransferase activity"/>
    <property type="evidence" value="ECO:0007669"/>
    <property type="project" value="UniProtKB-KW"/>
</dbReference>
<dbReference type="InterPro" id="IPR051554">
    <property type="entry name" value="Acetyltransferase_Eis"/>
</dbReference>
<sequence>MVDAVGMEHVEIRRLTTEERLTRSFPLQAYAFEASPATAARLDEFRDYLPYTEDGRTLVAEEGRTALATVTAIPMRQNVRGTVLPMAGVAAVATHPLARRQGHVRTLLTRLLGEMRDEGCVVSALYPFRPSFYARFGYAGLPKARTVGFSPAGLAPLVRADLPGDLRWQRIREGYPDQRALTERLLADRHGFAIFPASRAVWPRDTDERWSVTALVDGEVAGVFTYRISDHGGTLAGDDLLTTGPLGRTLLLQFLARHVDQVDRVTMRIAPDETPELWGVDFAVRVTADVHFPTSAAPMARLLSLDALRGLAAGPGRVVVELVDDPFLSGRHLLDGTDGRIELTGADPTAVPAATLTAAGLSALVYGVLDPVEVVLQGLGAVPDDAAAQLRTLFPRRLPHLYADF</sequence>
<dbReference type="Gene3D" id="3.40.630.30">
    <property type="match status" value="2"/>
</dbReference>
<dbReference type="Pfam" id="PF17668">
    <property type="entry name" value="Acetyltransf_17"/>
    <property type="match status" value="1"/>
</dbReference>
<organism evidence="2 3">
    <name type="scientific">Micromonospora zhanjiangensis</name>
    <dbReference type="NCBI Taxonomy" id="1522057"/>
    <lineage>
        <taxon>Bacteria</taxon>
        <taxon>Bacillati</taxon>
        <taxon>Actinomycetota</taxon>
        <taxon>Actinomycetes</taxon>
        <taxon>Micromonosporales</taxon>
        <taxon>Micromonosporaceae</taxon>
        <taxon>Micromonospora</taxon>
    </lineage>
</organism>
<keyword evidence="3" id="KW-1185">Reference proteome</keyword>
<dbReference type="PANTHER" id="PTHR37817">
    <property type="entry name" value="N-ACETYLTRANSFERASE EIS"/>
    <property type="match status" value="1"/>
</dbReference>
<dbReference type="PROSITE" id="PS51186">
    <property type="entry name" value="GNAT"/>
    <property type="match status" value="1"/>
</dbReference>
<gene>
    <name evidence="2" type="primary">eis</name>
    <name evidence="2" type="ORF">ACFOX0_29990</name>
</gene>
<feature type="domain" description="N-acetyltransferase" evidence="1">
    <location>
        <begin position="10"/>
        <end position="188"/>
    </location>
</feature>
<keyword evidence="2" id="KW-0012">Acyltransferase</keyword>